<reference evidence="1" key="1">
    <citation type="journal article" date="2020" name="Nature">
        <title>Giant virus diversity and host interactions through global metagenomics.</title>
        <authorList>
            <person name="Schulz F."/>
            <person name="Roux S."/>
            <person name="Paez-Espino D."/>
            <person name="Jungbluth S."/>
            <person name="Walsh D.A."/>
            <person name="Denef V.J."/>
            <person name="McMahon K.D."/>
            <person name="Konstantinidis K.T."/>
            <person name="Eloe-Fadrosh E.A."/>
            <person name="Kyrpides N.C."/>
            <person name="Woyke T."/>
        </authorList>
    </citation>
    <scope>NUCLEOTIDE SEQUENCE</scope>
    <source>
        <strain evidence="1">GVMAG-S-3300013014-104</strain>
    </source>
</reference>
<sequence length="146" mass="17284">MYNTNFKVKYKDIEKELTKKNSYNIEDIQNICDKLYRDELCSVFYAEDIIDDKIDEGYKTIYGKMILNPEFKNVVFELKNIVIKNNTSIEDNHDLDFLILLSLFSKDMFYITHKCICQQLTLEKIDDILLSELLKIGSEFLSKLNL</sequence>
<evidence type="ECO:0000313" key="1">
    <source>
        <dbReference type="EMBL" id="QHU18976.1"/>
    </source>
</evidence>
<accession>A0A6C0KPA2</accession>
<name>A0A6C0KPA2_9ZZZZ</name>
<organism evidence="1">
    <name type="scientific">viral metagenome</name>
    <dbReference type="NCBI Taxonomy" id="1070528"/>
    <lineage>
        <taxon>unclassified sequences</taxon>
        <taxon>metagenomes</taxon>
        <taxon>organismal metagenomes</taxon>
    </lineage>
</organism>
<proteinExistence type="predicted"/>
<dbReference type="EMBL" id="MN740943">
    <property type="protein sequence ID" value="QHU18976.1"/>
    <property type="molecule type" value="Genomic_DNA"/>
</dbReference>
<protein>
    <submittedName>
        <fullName evidence="1">Uncharacterized protein</fullName>
    </submittedName>
</protein>
<dbReference type="AlphaFoldDB" id="A0A6C0KPA2"/>